<dbReference type="OrthoDB" id="2196187at2759"/>
<accession>A0A7J0FQG9</accession>
<organism evidence="1 2">
    <name type="scientific">Actinidia rufa</name>
    <dbReference type="NCBI Taxonomy" id="165716"/>
    <lineage>
        <taxon>Eukaryota</taxon>
        <taxon>Viridiplantae</taxon>
        <taxon>Streptophyta</taxon>
        <taxon>Embryophyta</taxon>
        <taxon>Tracheophyta</taxon>
        <taxon>Spermatophyta</taxon>
        <taxon>Magnoliopsida</taxon>
        <taxon>eudicotyledons</taxon>
        <taxon>Gunneridae</taxon>
        <taxon>Pentapetalae</taxon>
        <taxon>asterids</taxon>
        <taxon>Ericales</taxon>
        <taxon>Actinidiaceae</taxon>
        <taxon>Actinidia</taxon>
    </lineage>
</organism>
<keyword evidence="2" id="KW-1185">Reference proteome</keyword>
<reference evidence="1 2" key="1">
    <citation type="submission" date="2019-07" db="EMBL/GenBank/DDBJ databases">
        <title>De Novo Assembly of kiwifruit Actinidia rufa.</title>
        <authorList>
            <person name="Sugita-Konishi S."/>
            <person name="Sato K."/>
            <person name="Mori E."/>
            <person name="Abe Y."/>
            <person name="Kisaki G."/>
            <person name="Hamano K."/>
            <person name="Suezawa K."/>
            <person name="Otani M."/>
            <person name="Fukuda T."/>
            <person name="Manabe T."/>
            <person name="Gomi K."/>
            <person name="Tabuchi M."/>
            <person name="Akimitsu K."/>
            <person name="Kataoka I."/>
        </authorList>
    </citation>
    <scope>NUCLEOTIDE SEQUENCE [LARGE SCALE GENOMIC DNA]</scope>
    <source>
        <strain evidence="2">cv. Fuchu</strain>
    </source>
</reference>
<comment type="caution">
    <text evidence="1">The sequence shown here is derived from an EMBL/GenBank/DDBJ whole genome shotgun (WGS) entry which is preliminary data.</text>
</comment>
<protein>
    <submittedName>
        <fullName evidence="1">ARM repeat superfamily protein</fullName>
    </submittedName>
</protein>
<evidence type="ECO:0000313" key="1">
    <source>
        <dbReference type="EMBL" id="GFZ00627.1"/>
    </source>
</evidence>
<evidence type="ECO:0000313" key="2">
    <source>
        <dbReference type="Proteomes" id="UP000585474"/>
    </source>
</evidence>
<gene>
    <name evidence="1" type="ORF">Acr_14g0002620</name>
</gene>
<name>A0A7J0FQG9_9ERIC</name>
<dbReference type="Proteomes" id="UP000585474">
    <property type="component" value="Unassembled WGS sequence"/>
</dbReference>
<dbReference type="AlphaFoldDB" id="A0A7J0FQG9"/>
<sequence>MSATHRTAADEISAESLSASGRIGENLILPALQSKMMCYPEGRVLNLTSVGADPAVAKELGDRAMFLTHVAPFYPQQLFADFPPKLDDFLGSASRTPVSCGAGFDSSDQSQGPITINMFLLQCMEAVLNFFAFQLEGLG</sequence>
<dbReference type="EMBL" id="BJWL01000014">
    <property type="protein sequence ID" value="GFZ00627.1"/>
    <property type="molecule type" value="Genomic_DNA"/>
</dbReference>
<proteinExistence type="predicted"/>